<feature type="domain" description="SWIM-type" evidence="2">
    <location>
        <begin position="122"/>
        <end position="159"/>
    </location>
</feature>
<comment type="caution">
    <text evidence="3">The sequence shown here is derived from an EMBL/GenBank/DDBJ whole genome shotgun (WGS) entry which is preliminary data.</text>
</comment>
<keyword evidence="4" id="KW-1185">Reference proteome</keyword>
<evidence type="ECO:0000259" key="2">
    <source>
        <dbReference type="PROSITE" id="PS50966"/>
    </source>
</evidence>
<name>A0ABD0KCD1_9CAEN</name>
<evidence type="ECO:0000313" key="4">
    <source>
        <dbReference type="Proteomes" id="UP001519460"/>
    </source>
</evidence>
<sequence>MDNEYDCKANMLDWSSGTPQFTSPLCAAAPAKLRPSSSVWQAPRNMAAASADNSANSLSLVPEDLTLGCFGTNLTQRAKRQGYRFFVQGYLHKINITDHHGEASVSAKCFRSMRKSERPHSLRVCFDPAMKLINISKCSCKAGLSGRCSHLVGLVQALMHYQQWGMKEIPTEMSCTELQQRVVPSTTEAIEQLRGLTGTPLAYLLNSSLPTEETVLGPVQLQVGSPLPFHVSMKTKSNGT</sequence>
<reference evidence="3 4" key="1">
    <citation type="journal article" date="2023" name="Sci. Data">
        <title>Genome assembly of the Korean intertidal mud-creeper Batillaria attramentaria.</title>
        <authorList>
            <person name="Patra A.K."/>
            <person name="Ho P.T."/>
            <person name="Jun S."/>
            <person name="Lee S.J."/>
            <person name="Kim Y."/>
            <person name="Won Y.J."/>
        </authorList>
    </citation>
    <scope>NUCLEOTIDE SEQUENCE [LARGE SCALE GENOMIC DNA]</scope>
    <source>
        <strain evidence="3">Wonlab-2016</strain>
    </source>
</reference>
<dbReference type="PROSITE" id="PS50966">
    <property type="entry name" value="ZF_SWIM"/>
    <property type="match status" value="1"/>
</dbReference>
<accession>A0ABD0KCD1</accession>
<dbReference type="Proteomes" id="UP001519460">
    <property type="component" value="Unassembled WGS sequence"/>
</dbReference>
<dbReference type="GO" id="GO:0008270">
    <property type="term" value="F:zinc ion binding"/>
    <property type="evidence" value="ECO:0007669"/>
    <property type="project" value="UniProtKB-KW"/>
</dbReference>
<dbReference type="AlphaFoldDB" id="A0ABD0KCD1"/>
<gene>
    <name evidence="3" type="ORF">BaRGS_00024152</name>
</gene>
<keyword evidence="1" id="KW-0862">Zinc</keyword>
<dbReference type="InterPro" id="IPR007527">
    <property type="entry name" value="Znf_SWIM"/>
</dbReference>
<organism evidence="3 4">
    <name type="scientific">Batillaria attramentaria</name>
    <dbReference type="NCBI Taxonomy" id="370345"/>
    <lineage>
        <taxon>Eukaryota</taxon>
        <taxon>Metazoa</taxon>
        <taxon>Spiralia</taxon>
        <taxon>Lophotrochozoa</taxon>
        <taxon>Mollusca</taxon>
        <taxon>Gastropoda</taxon>
        <taxon>Caenogastropoda</taxon>
        <taxon>Sorbeoconcha</taxon>
        <taxon>Cerithioidea</taxon>
        <taxon>Batillariidae</taxon>
        <taxon>Batillaria</taxon>
    </lineage>
</organism>
<evidence type="ECO:0000256" key="1">
    <source>
        <dbReference type="PROSITE-ProRule" id="PRU00325"/>
    </source>
</evidence>
<keyword evidence="1" id="KW-0863">Zinc-finger</keyword>
<protein>
    <recommendedName>
        <fullName evidence="2">SWIM-type domain-containing protein</fullName>
    </recommendedName>
</protein>
<keyword evidence="1" id="KW-0479">Metal-binding</keyword>
<dbReference type="EMBL" id="JACVVK020000207">
    <property type="protein sequence ID" value="KAK7484626.1"/>
    <property type="molecule type" value="Genomic_DNA"/>
</dbReference>
<proteinExistence type="predicted"/>
<evidence type="ECO:0000313" key="3">
    <source>
        <dbReference type="EMBL" id="KAK7484626.1"/>
    </source>
</evidence>